<name>A0A6P5G5D7_ANACO</name>
<evidence type="ECO:0000256" key="3">
    <source>
        <dbReference type="ARBA" id="ARBA00010701"/>
    </source>
</evidence>
<dbReference type="FunFam" id="3.40.50.1820:FF:000159">
    <property type="entry name" value="Chlorophyllase-2, chloroplastic"/>
    <property type="match status" value="1"/>
</dbReference>
<dbReference type="PIRSF" id="PIRSF038128">
    <property type="entry name" value="Chlorophyllase_chloroplast"/>
    <property type="match status" value="1"/>
</dbReference>
<comment type="catalytic activity">
    <reaction evidence="8">
        <text>a chlorophyll + H2O = a chlorophyllide + phytol + H(+)</text>
        <dbReference type="Rhea" id="RHEA:19605"/>
        <dbReference type="ChEBI" id="CHEBI:15377"/>
        <dbReference type="ChEBI" id="CHEBI:15378"/>
        <dbReference type="ChEBI" id="CHEBI:17327"/>
        <dbReference type="ChEBI" id="CHEBI:139291"/>
        <dbReference type="ChEBI" id="CHEBI:139292"/>
        <dbReference type="EC" id="3.1.1.14"/>
    </reaction>
    <physiologicalReaction direction="left-to-right" evidence="8">
        <dbReference type="Rhea" id="RHEA:19606"/>
    </physiologicalReaction>
</comment>
<evidence type="ECO:0000256" key="5">
    <source>
        <dbReference type="ARBA" id="ARBA00022490"/>
    </source>
</evidence>
<dbReference type="InterPro" id="IPR017395">
    <property type="entry name" value="Chlorophyllase-like"/>
</dbReference>
<evidence type="ECO:0000256" key="6">
    <source>
        <dbReference type="ARBA" id="ARBA00022801"/>
    </source>
</evidence>
<feature type="active site" description="Charge relay system" evidence="9">
    <location>
        <position position="236"/>
    </location>
</feature>
<keyword evidence="5" id="KW-0963">Cytoplasm</keyword>
<reference evidence="10" key="1">
    <citation type="journal article" date="2015" name="Nat. Genet.">
        <title>The pineapple genome and the evolution of CAM photosynthesis.</title>
        <authorList>
            <person name="Ming R."/>
            <person name="VanBuren R."/>
            <person name="Wai C.M."/>
            <person name="Tang H."/>
            <person name="Schatz M.C."/>
            <person name="Bowers J.E."/>
            <person name="Lyons E."/>
            <person name="Wang M.L."/>
            <person name="Chen J."/>
            <person name="Biggers E."/>
            <person name="Zhang J."/>
            <person name="Huang L."/>
            <person name="Zhang L."/>
            <person name="Miao W."/>
            <person name="Zhang J."/>
            <person name="Ye Z."/>
            <person name="Miao C."/>
            <person name="Lin Z."/>
            <person name="Wang H."/>
            <person name="Zhou H."/>
            <person name="Yim W.C."/>
            <person name="Priest H.D."/>
            <person name="Zheng C."/>
            <person name="Woodhouse M."/>
            <person name="Edger P.P."/>
            <person name="Guyot R."/>
            <person name="Guo H.B."/>
            <person name="Guo H."/>
            <person name="Zheng G."/>
            <person name="Singh R."/>
            <person name="Sharma A."/>
            <person name="Min X."/>
            <person name="Zheng Y."/>
            <person name="Lee H."/>
            <person name="Gurtowski J."/>
            <person name="Sedlazeck F.J."/>
            <person name="Harkess A."/>
            <person name="McKain M.R."/>
            <person name="Liao Z."/>
            <person name="Fang J."/>
            <person name="Liu J."/>
            <person name="Zhang X."/>
            <person name="Zhang Q."/>
            <person name="Hu W."/>
            <person name="Qin Y."/>
            <person name="Wang K."/>
            <person name="Chen L.Y."/>
            <person name="Shirley N."/>
            <person name="Lin Y.R."/>
            <person name="Liu L.Y."/>
            <person name="Hernandez A.G."/>
            <person name="Wright C.L."/>
            <person name="Bulone V."/>
            <person name="Tuskan G.A."/>
            <person name="Heath K."/>
            <person name="Zee F."/>
            <person name="Moore P.H."/>
            <person name="Sunkar R."/>
            <person name="Leebens-Mack J.H."/>
            <person name="Mockler T."/>
            <person name="Bennetzen J.L."/>
            <person name="Freeling M."/>
            <person name="Sankoff D."/>
            <person name="Paterson A.H."/>
            <person name="Zhu X."/>
            <person name="Yang X."/>
            <person name="Smith J.A."/>
            <person name="Cushman J.C."/>
            <person name="Paull R.E."/>
            <person name="Yu Q."/>
        </authorList>
    </citation>
    <scope>NUCLEOTIDE SEQUENCE [LARGE SCALE GENOMIC DNA]</scope>
    <source>
        <strain evidence="10">cv. F153</strain>
    </source>
</reference>
<dbReference type="EC" id="3.1.1.14" evidence="4"/>
<dbReference type="PANTHER" id="PTHR33428:SF2">
    <property type="entry name" value="CHLOROPHYLLASE-2"/>
    <property type="match status" value="1"/>
</dbReference>
<proteinExistence type="inferred from homology"/>
<evidence type="ECO:0000313" key="10">
    <source>
        <dbReference type="Proteomes" id="UP000515123"/>
    </source>
</evidence>
<accession>A0A6P5G5D7</accession>
<evidence type="ECO:0000256" key="8">
    <source>
        <dbReference type="ARBA" id="ARBA00053022"/>
    </source>
</evidence>
<comment type="subcellular location">
    <subcellularLocation>
        <location evidence="1">Cytoplasm</location>
        <location evidence="1">Cytosol</location>
    </subcellularLocation>
</comment>
<dbReference type="UniPathway" id="UPA00674"/>
<feature type="active site" description="Nucleophile" evidence="9">
    <location>
        <position position="133"/>
    </location>
</feature>
<dbReference type="GO" id="GO:0047746">
    <property type="term" value="F:chlorophyllase activity"/>
    <property type="evidence" value="ECO:0007669"/>
    <property type="project" value="UniProtKB-EC"/>
</dbReference>
<dbReference type="Proteomes" id="UP000515123">
    <property type="component" value="Linkage group 15"/>
</dbReference>
<keyword evidence="6" id="KW-0378">Hydrolase</keyword>
<dbReference type="OrthoDB" id="2093222at2759"/>
<dbReference type="SUPFAM" id="SSF53474">
    <property type="entry name" value="alpha/beta-Hydrolases"/>
    <property type="match status" value="1"/>
</dbReference>
<evidence type="ECO:0000256" key="2">
    <source>
        <dbReference type="ARBA" id="ARBA00005212"/>
    </source>
</evidence>
<evidence type="ECO:0000256" key="1">
    <source>
        <dbReference type="ARBA" id="ARBA00004514"/>
    </source>
</evidence>
<gene>
    <name evidence="11" type="primary">LOC109720874</name>
</gene>
<protein>
    <recommendedName>
        <fullName evidence="4">chlorophyllase</fullName>
        <ecNumber evidence="4">3.1.1.14</ecNumber>
    </recommendedName>
</protein>
<evidence type="ECO:0000313" key="11">
    <source>
        <dbReference type="RefSeq" id="XP_020103801.1"/>
    </source>
</evidence>
<evidence type="ECO:0000256" key="7">
    <source>
        <dbReference type="ARBA" id="ARBA00022817"/>
    </source>
</evidence>
<keyword evidence="10" id="KW-1185">Reference proteome</keyword>
<evidence type="ECO:0000256" key="9">
    <source>
        <dbReference type="PIRSR" id="PIRSR038128-50"/>
    </source>
</evidence>
<dbReference type="PANTHER" id="PTHR33428">
    <property type="entry name" value="CHLOROPHYLLASE-2, CHLOROPLASTIC"/>
    <property type="match status" value="1"/>
</dbReference>
<dbReference type="Pfam" id="PF07224">
    <property type="entry name" value="Chlorophyllase"/>
    <property type="match status" value="1"/>
</dbReference>
<comment type="similarity">
    <text evidence="3">Belongs to the AB hydrolase superfamily. Lipase family.</text>
</comment>
<dbReference type="Gene3D" id="3.40.50.1820">
    <property type="entry name" value="alpha/beta hydrolase"/>
    <property type="match status" value="1"/>
</dbReference>
<comment type="pathway">
    <text evidence="2">Porphyrin-containing compound metabolism; chlorophyll degradation.</text>
</comment>
<reference evidence="11" key="2">
    <citation type="submission" date="2025-08" db="UniProtKB">
        <authorList>
            <consortium name="RefSeq"/>
        </authorList>
    </citation>
    <scope>IDENTIFICATION</scope>
    <source>
        <tissue evidence="11">Leaf</tissue>
    </source>
</reference>
<organism evidence="10 11">
    <name type="scientific">Ananas comosus</name>
    <name type="common">Pineapple</name>
    <name type="synonym">Ananas ananas</name>
    <dbReference type="NCBI Taxonomy" id="4615"/>
    <lineage>
        <taxon>Eukaryota</taxon>
        <taxon>Viridiplantae</taxon>
        <taxon>Streptophyta</taxon>
        <taxon>Embryophyta</taxon>
        <taxon>Tracheophyta</taxon>
        <taxon>Spermatophyta</taxon>
        <taxon>Magnoliopsida</taxon>
        <taxon>Liliopsida</taxon>
        <taxon>Poales</taxon>
        <taxon>Bromeliaceae</taxon>
        <taxon>Bromelioideae</taxon>
        <taxon>Ananas</taxon>
    </lineage>
</organism>
<dbReference type="InterPro" id="IPR029058">
    <property type="entry name" value="AB_hydrolase_fold"/>
</dbReference>
<sequence>MESTSSSIFKFGRHGVKLFRVESNAAASSADSYTPPPKPLLIASPCDEGDYAVVLFLHGYLLYNSFYSQLFQHVASHGFVVIGPQLYSISGPDATEEIKSAGDVTDWLIDGLSHVLPTQVRPILSKLSIAGHSRGGKVAFGLALGYTESRLKFSALMGIDPVDGMDKGKQTPPPILTHVPHSFDLKVPVMVVGSGLGEIRRNPLFPPCAPKGVSHKEFFDECGSPSCYFVAKEYGHADMLDDETKGIRGMATYCLCKNGKAREPMRSFVGGIMVAFMKAYLEGDNKFLMAIRDDPEIAPVELSTIAFL</sequence>
<dbReference type="Gramene" id="Aco004244.1.mrna1">
    <property type="protein sequence ID" value="Aco004244.1.mrna1"/>
    <property type="gene ID" value="Aco004244.1.path1"/>
</dbReference>
<dbReference type="GeneID" id="109720874"/>
<evidence type="ECO:0000256" key="4">
    <source>
        <dbReference type="ARBA" id="ARBA00013226"/>
    </source>
</evidence>
<dbReference type="GO" id="GO:0015996">
    <property type="term" value="P:chlorophyll catabolic process"/>
    <property type="evidence" value="ECO:0007669"/>
    <property type="project" value="UniProtKB-UniPathway"/>
</dbReference>
<dbReference type="GO" id="GO:0005829">
    <property type="term" value="C:cytosol"/>
    <property type="evidence" value="ECO:0007669"/>
    <property type="project" value="UniProtKB-SubCell"/>
</dbReference>
<feature type="active site" description="Charge relay system" evidence="9">
    <location>
        <position position="160"/>
    </location>
</feature>
<keyword evidence="7" id="KW-0881">Chlorophyll catabolism</keyword>
<dbReference type="InterPro" id="IPR048264">
    <property type="entry name" value="Chlorophyllase"/>
</dbReference>
<dbReference type="RefSeq" id="XP_020103801.1">
    <property type="nucleotide sequence ID" value="XM_020248212.1"/>
</dbReference>
<dbReference type="AlphaFoldDB" id="A0A6P5G5D7"/>